<dbReference type="PANTHER" id="PTHR37423">
    <property type="entry name" value="SOLUBLE LYTIC MUREIN TRANSGLYCOSYLASE-RELATED"/>
    <property type="match status" value="1"/>
</dbReference>
<dbReference type="GO" id="GO:0016020">
    <property type="term" value="C:membrane"/>
    <property type="evidence" value="ECO:0007669"/>
    <property type="project" value="InterPro"/>
</dbReference>
<dbReference type="InterPro" id="IPR000189">
    <property type="entry name" value="Transglyc_AS"/>
</dbReference>
<protein>
    <recommendedName>
        <fullName evidence="3">Transglycosylase SLT domain-containing protein</fullName>
    </recommendedName>
</protein>
<dbReference type="PANTHER" id="PTHR37423:SF2">
    <property type="entry name" value="MEMBRANE-BOUND LYTIC MUREIN TRANSGLYCOSYLASE C"/>
    <property type="match status" value="1"/>
</dbReference>
<dbReference type="InterPro" id="IPR008258">
    <property type="entry name" value="Transglycosylase_SLT_dom_1"/>
</dbReference>
<name>A0A0G0JRZ8_9BACT</name>
<accession>A0A0G0JRZ8</accession>
<feature type="transmembrane region" description="Helical" evidence="2">
    <location>
        <begin position="74"/>
        <end position="101"/>
    </location>
</feature>
<sequence>MYRVIKLNFIICFIFFAITPLLVSAEANWTMPDPKIPIPGMKVLKDLQPDCTETDSNGKSICTMPWLNEYIAGIYKYVIGIVAILATIVMMIGGVIWITAAGDSGRIGEAKQWITGAVTGMVLVFSSYTILYFVNPDLVKLKPIKVERIVKMEPLKPANISTNAFVSNACKDTGSNKVIYFNNYSEKTPIPSACSAYSAEFAKYGVDKKILTAIASQESGCNPGLTSSAGACGIMQLMPDTAKIYNKDASCEWLIQHPEESIKIASYYIIANTNLNTKTSDIFAGYNSGYGTGVVNGKVGGLAPSSDCKGFKAYECCINPGGLVETQDYVMKTLGYYNSQ</sequence>
<evidence type="ECO:0000256" key="1">
    <source>
        <dbReference type="ARBA" id="ARBA00007734"/>
    </source>
</evidence>
<dbReference type="InterPro" id="IPR043993">
    <property type="entry name" value="T4SS_pilin"/>
</dbReference>
<dbReference type="Proteomes" id="UP000034022">
    <property type="component" value="Unassembled WGS sequence"/>
</dbReference>
<reference evidence="4 5" key="1">
    <citation type="journal article" date="2015" name="Nature">
        <title>rRNA introns, odd ribosomes, and small enigmatic genomes across a large radiation of phyla.</title>
        <authorList>
            <person name="Brown C.T."/>
            <person name="Hug L.A."/>
            <person name="Thomas B.C."/>
            <person name="Sharon I."/>
            <person name="Castelle C.J."/>
            <person name="Singh A."/>
            <person name="Wilkins M.J."/>
            <person name="Williams K.H."/>
            <person name="Banfield J.F."/>
        </authorList>
    </citation>
    <scope>NUCLEOTIDE SEQUENCE [LARGE SCALE GENOMIC DNA]</scope>
</reference>
<dbReference type="PROSITE" id="PS00922">
    <property type="entry name" value="TRANSGLYCOSYLASE"/>
    <property type="match status" value="1"/>
</dbReference>
<dbReference type="SUPFAM" id="SSF53955">
    <property type="entry name" value="Lysozyme-like"/>
    <property type="match status" value="1"/>
</dbReference>
<dbReference type="Gene3D" id="1.10.530.10">
    <property type="match status" value="1"/>
</dbReference>
<keyword evidence="2" id="KW-0472">Membrane</keyword>
<dbReference type="GO" id="GO:0008933">
    <property type="term" value="F:peptidoglycan lytic transglycosylase activity"/>
    <property type="evidence" value="ECO:0007669"/>
    <property type="project" value="InterPro"/>
</dbReference>
<dbReference type="EMBL" id="LBUU01000005">
    <property type="protein sequence ID" value="KKQ70328.1"/>
    <property type="molecule type" value="Genomic_DNA"/>
</dbReference>
<dbReference type="Pfam" id="PF18895">
    <property type="entry name" value="T4SS_pilin"/>
    <property type="match status" value="1"/>
</dbReference>
<organism evidence="4 5">
    <name type="scientific">Candidatus Falkowbacteria bacterium GW2011_GWE1_38_31</name>
    <dbReference type="NCBI Taxonomy" id="1618638"/>
    <lineage>
        <taxon>Bacteria</taxon>
        <taxon>Candidatus Falkowiibacteriota</taxon>
    </lineage>
</organism>
<dbReference type="InterPro" id="IPR023346">
    <property type="entry name" value="Lysozyme-like_dom_sf"/>
</dbReference>
<feature type="transmembrane region" description="Helical" evidence="2">
    <location>
        <begin position="7"/>
        <end position="25"/>
    </location>
</feature>
<evidence type="ECO:0000313" key="5">
    <source>
        <dbReference type="Proteomes" id="UP000034022"/>
    </source>
</evidence>
<feature type="transmembrane region" description="Helical" evidence="2">
    <location>
        <begin position="113"/>
        <end position="134"/>
    </location>
</feature>
<feature type="domain" description="Transglycosylase SLT" evidence="3">
    <location>
        <begin position="201"/>
        <end position="292"/>
    </location>
</feature>
<comment type="similarity">
    <text evidence="1">Belongs to the transglycosylase Slt family.</text>
</comment>
<proteinExistence type="inferred from homology"/>
<dbReference type="AlphaFoldDB" id="A0A0G0JRZ8"/>
<dbReference type="Pfam" id="PF01464">
    <property type="entry name" value="SLT"/>
    <property type="match status" value="1"/>
</dbReference>
<comment type="caution">
    <text evidence="4">The sequence shown here is derived from an EMBL/GenBank/DDBJ whole genome shotgun (WGS) entry which is preliminary data.</text>
</comment>
<evidence type="ECO:0000313" key="4">
    <source>
        <dbReference type="EMBL" id="KKQ70328.1"/>
    </source>
</evidence>
<gene>
    <name evidence="4" type="ORF">US91_C0005G0033</name>
</gene>
<dbReference type="GO" id="GO:0000270">
    <property type="term" value="P:peptidoglycan metabolic process"/>
    <property type="evidence" value="ECO:0007669"/>
    <property type="project" value="InterPro"/>
</dbReference>
<evidence type="ECO:0000259" key="3">
    <source>
        <dbReference type="Pfam" id="PF01464"/>
    </source>
</evidence>
<keyword evidence="2" id="KW-0812">Transmembrane</keyword>
<keyword evidence="2" id="KW-1133">Transmembrane helix</keyword>
<evidence type="ECO:0000256" key="2">
    <source>
        <dbReference type="SAM" id="Phobius"/>
    </source>
</evidence>